<gene>
    <name evidence="2" type="ORF">VMCG_03775</name>
</gene>
<feature type="signal peptide" evidence="1">
    <location>
        <begin position="1"/>
        <end position="20"/>
    </location>
</feature>
<comment type="caution">
    <text evidence="2">The sequence shown here is derived from an EMBL/GenBank/DDBJ whole genome shotgun (WGS) entry which is preliminary data.</text>
</comment>
<dbReference type="AlphaFoldDB" id="A0A423WUK1"/>
<feature type="chain" id="PRO_5019371382" evidence="1">
    <location>
        <begin position="21"/>
        <end position="268"/>
    </location>
</feature>
<accession>A0A423WUK1</accession>
<sequence length="268" mass="27007">MYSNMIVFVAMAAALRGAFAAPQSSGCATPTATVTHTRIRAQCDLVCISPLTTSTCSPGEPTGPTPRPPRTATLINPGACTATVDVLDFPGCDNCATCTSAPLAARATTLGTLPGDNKCPTPTTVSTTIKPTGNCHCPNVPATCSNGGSLTVAPLPTSTYLEGCTASVVVGPGDCSNVCPTCAYPARVKARATTTFPGEKWCPTPTTVSTTVGPQSTEICHCPVVNSSCKSGQPTVKPLPTSTLTEGCTVSVVAGPGNCANVCPTCAY</sequence>
<evidence type="ECO:0000313" key="3">
    <source>
        <dbReference type="Proteomes" id="UP000283895"/>
    </source>
</evidence>
<keyword evidence="1" id="KW-0732">Signal</keyword>
<organism evidence="2 3">
    <name type="scientific">Cytospora schulzeri</name>
    <dbReference type="NCBI Taxonomy" id="448051"/>
    <lineage>
        <taxon>Eukaryota</taxon>
        <taxon>Fungi</taxon>
        <taxon>Dikarya</taxon>
        <taxon>Ascomycota</taxon>
        <taxon>Pezizomycotina</taxon>
        <taxon>Sordariomycetes</taxon>
        <taxon>Sordariomycetidae</taxon>
        <taxon>Diaporthales</taxon>
        <taxon>Cytosporaceae</taxon>
        <taxon>Cytospora</taxon>
    </lineage>
</organism>
<dbReference type="STRING" id="356882.A0A423WUK1"/>
<keyword evidence="3" id="KW-1185">Reference proteome</keyword>
<reference evidence="2 3" key="1">
    <citation type="submission" date="2015-09" db="EMBL/GenBank/DDBJ databases">
        <title>Host preference determinants of Valsa canker pathogens revealed by comparative genomics.</title>
        <authorList>
            <person name="Yin Z."/>
            <person name="Huang L."/>
        </authorList>
    </citation>
    <scope>NUCLEOTIDE SEQUENCE [LARGE SCALE GENOMIC DNA]</scope>
    <source>
        <strain evidence="2 3">03-1</strain>
    </source>
</reference>
<proteinExistence type="predicted"/>
<name>A0A423WUK1_9PEZI</name>
<evidence type="ECO:0000313" key="2">
    <source>
        <dbReference type="EMBL" id="ROW07221.1"/>
    </source>
</evidence>
<protein>
    <submittedName>
        <fullName evidence="2">Uncharacterized protein</fullName>
    </submittedName>
</protein>
<dbReference type="Proteomes" id="UP000283895">
    <property type="component" value="Unassembled WGS sequence"/>
</dbReference>
<dbReference type="EMBL" id="LKEA01000008">
    <property type="protein sequence ID" value="ROW07221.1"/>
    <property type="molecule type" value="Genomic_DNA"/>
</dbReference>
<evidence type="ECO:0000256" key="1">
    <source>
        <dbReference type="SAM" id="SignalP"/>
    </source>
</evidence>